<organism evidence="3 4">
    <name type="scientific">Novosphingobium sediminicola</name>
    <dbReference type="NCBI Taxonomy" id="563162"/>
    <lineage>
        <taxon>Bacteria</taxon>
        <taxon>Pseudomonadati</taxon>
        <taxon>Pseudomonadota</taxon>
        <taxon>Alphaproteobacteria</taxon>
        <taxon>Sphingomonadales</taxon>
        <taxon>Sphingomonadaceae</taxon>
        <taxon>Novosphingobium</taxon>
    </lineage>
</organism>
<reference evidence="3 4" key="1">
    <citation type="submission" date="2020-08" db="EMBL/GenBank/DDBJ databases">
        <title>Genomic Encyclopedia of Type Strains, Phase IV (KMG-IV): sequencing the most valuable type-strain genomes for metagenomic binning, comparative biology and taxonomic classification.</title>
        <authorList>
            <person name="Goeker M."/>
        </authorList>
    </citation>
    <scope>NUCLEOTIDE SEQUENCE [LARGE SCALE GENOMIC DNA]</scope>
    <source>
        <strain evidence="3 4">DSM 27057</strain>
    </source>
</reference>
<dbReference type="AlphaFoldDB" id="A0A7W6CKM0"/>
<feature type="domain" description="Potassium channel" evidence="2">
    <location>
        <begin position="71"/>
        <end position="139"/>
    </location>
</feature>
<feature type="transmembrane region" description="Helical" evidence="1">
    <location>
        <begin position="6"/>
        <end position="34"/>
    </location>
</feature>
<evidence type="ECO:0000313" key="3">
    <source>
        <dbReference type="EMBL" id="MBB3955490.1"/>
    </source>
</evidence>
<dbReference type="InterPro" id="IPR013099">
    <property type="entry name" value="K_chnl_dom"/>
</dbReference>
<sequence>MGNSLFLQFAVSSAMVVLCVIVHGFGLFGLTRALRSEANVERLRHIRPLSPRGAIFTLSIVVAIIALHGVEIWAFALVYFAVGAVHGLEPSLYFSTISYSTVGYSDIHITSQWRLIGAFESILGMLLLGWSTSFFFRMLGRIDAH</sequence>
<feature type="transmembrane region" description="Helical" evidence="1">
    <location>
        <begin position="55"/>
        <end position="82"/>
    </location>
</feature>
<keyword evidence="1" id="KW-0812">Transmembrane</keyword>
<comment type="caution">
    <text evidence="3">The sequence shown here is derived from an EMBL/GenBank/DDBJ whole genome shotgun (WGS) entry which is preliminary data.</text>
</comment>
<keyword evidence="1" id="KW-0472">Membrane</keyword>
<dbReference type="Gene3D" id="1.10.287.70">
    <property type="match status" value="1"/>
</dbReference>
<gene>
    <name evidence="3" type="ORF">GGR38_002444</name>
</gene>
<evidence type="ECO:0000259" key="2">
    <source>
        <dbReference type="Pfam" id="PF07885"/>
    </source>
</evidence>
<dbReference type="Pfam" id="PF07885">
    <property type="entry name" value="Ion_trans_2"/>
    <property type="match status" value="1"/>
</dbReference>
<keyword evidence="4" id="KW-1185">Reference proteome</keyword>
<evidence type="ECO:0000313" key="4">
    <source>
        <dbReference type="Proteomes" id="UP000548867"/>
    </source>
</evidence>
<keyword evidence="1" id="KW-1133">Transmembrane helix</keyword>
<dbReference type="Proteomes" id="UP000548867">
    <property type="component" value="Unassembled WGS sequence"/>
</dbReference>
<protein>
    <recommendedName>
        <fullName evidence="2">Potassium channel domain-containing protein</fullName>
    </recommendedName>
</protein>
<feature type="transmembrane region" description="Helical" evidence="1">
    <location>
        <begin position="115"/>
        <end position="136"/>
    </location>
</feature>
<dbReference type="SUPFAM" id="SSF81324">
    <property type="entry name" value="Voltage-gated potassium channels"/>
    <property type="match status" value="1"/>
</dbReference>
<evidence type="ECO:0000256" key="1">
    <source>
        <dbReference type="SAM" id="Phobius"/>
    </source>
</evidence>
<proteinExistence type="predicted"/>
<accession>A0A7W6CKM0</accession>
<dbReference type="EMBL" id="JACIDX010000008">
    <property type="protein sequence ID" value="MBB3955490.1"/>
    <property type="molecule type" value="Genomic_DNA"/>
</dbReference>
<dbReference type="RefSeq" id="WP_183625842.1">
    <property type="nucleotide sequence ID" value="NZ_JACIDX010000008.1"/>
</dbReference>
<name>A0A7W6CKM0_9SPHN</name>